<comment type="caution">
    <text evidence="1">The sequence shown here is derived from an EMBL/GenBank/DDBJ whole genome shotgun (WGS) entry which is preliminary data.</text>
</comment>
<dbReference type="RefSeq" id="WP_154176540.1">
    <property type="nucleotide sequence ID" value="NZ_WJXZ01000011.1"/>
</dbReference>
<dbReference type="EMBL" id="WJXZ01000011">
    <property type="protein sequence ID" value="MRS63162.1"/>
    <property type="molecule type" value="Genomic_DNA"/>
</dbReference>
<name>A0A7K0EN54_9BACT</name>
<gene>
    <name evidence="1" type="ORF">GJJ30_17815</name>
</gene>
<dbReference type="InterPro" id="IPR045397">
    <property type="entry name" value="TumE-like"/>
</dbReference>
<evidence type="ECO:0000313" key="2">
    <source>
        <dbReference type="Proteomes" id="UP000441754"/>
    </source>
</evidence>
<organism evidence="1 2">
    <name type="scientific">Larkinella terrae</name>
    <dbReference type="NCBI Taxonomy" id="2025311"/>
    <lineage>
        <taxon>Bacteria</taxon>
        <taxon>Pseudomonadati</taxon>
        <taxon>Bacteroidota</taxon>
        <taxon>Cytophagia</taxon>
        <taxon>Cytophagales</taxon>
        <taxon>Spirosomataceae</taxon>
        <taxon>Larkinella</taxon>
    </lineage>
</organism>
<reference evidence="1 2" key="1">
    <citation type="journal article" date="2018" name="Antonie Van Leeuwenhoek">
        <title>Larkinella terrae sp. nov., isolated from soil on Jeju Island, South Korea.</title>
        <authorList>
            <person name="Ten L.N."/>
            <person name="Jeon J."/>
            <person name="Park S.J."/>
            <person name="Park S."/>
            <person name="Lee S.Y."/>
            <person name="Kim M.K."/>
            <person name="Jung H.Y."/>
        </authorList>
    </citation>
    <scope>NUCLEOTIDE SEQUENCE [LARGE SCALE GENOMIC DNA]</scope>
    <source>
        <strain evidence="1 2">KCTC 52001</strain>
    </source>
</reference>
<accession>A0A7K0EN54</accession>
<sequence>MIEVIETFAAIVSTYQHTVENSPGTKTVERAQITFIDHSRLVAYESRKGDKFKYGYQWMNPDNETIFRWDNTPHFPEFTTFPFHRHIGSSEIAESFPAVSLADVLQFISDQIIASQQSPQ</sequence>
<proteinExistence type="predicted"/>
<keyword evidence="2" id="KW-1185">Reference proteome</keyword>
<dbReference type="OrthoDB" id="572460at2"/>
<dbReference type="Proteomes" id="UP000441754">
    <property type="component" value="Unassembled WGS sequence"/>
</dbReference>
<evidence type="ECO:0000313" key="1">
    <source>
        <dbReference type="EMBL" id="MRS63162.1"/>
    </source>
</evidence>
<dbReference type="AlphaFoldDB" id="A0A7K0EN54"/>
<dbReference type="Pfam" id="PF20126">
    <property type="entry name" value="TumE"/>
    <property type="match status" value="1"/>
</dbReference>
<protein>
    <submittedName>
        <fullName evidence="1">Uncharacterized protein</fullName>
    </submittedName>
</protein>